<proteinExistence type="inferred from homology"/>
<dbReference type="InterPro" id="IPR004839">
    <property type="entry name" value="Aminotransferase_I/II_large"/>
</dbReference>
<keyword evidence="9 11" id="KW-0368">Histidine biosynthesis</keyword>
<evidence type="ECO:0000259" key="12">
    <source>
        <dbReference type="Pfam" id="PF00155"/>
    </source>
</evidence>
<keyword evidence="14" id="KW-1185">Reference proteome</keyword>
<evidence type="ECO:0000256" key="8">
    <source>
        <dbReference type="ARBA" id="ARBA00022898"/>
    </source>
</evidence>
<evidence type="ECO:0000256" key="10">
    <source>
        <dbReference type="ARBA" id="ARBA00047481"/>
    </source>
</evidence>
<dbReference type="EMBL" id="CP000544">
    <property type="protein sequence ID" value="ABM62875.1"/>
    <property type="molecule type" value="Genomic_DNA"/>
</dbReference>
<dbReference type="PANTHER" id="PTHR42885:SF2">
    <property type="entry name" value="HISTIDINOL-PHOSPHATE AMINOTRANSFERASE"/>
    <property type="match status" value="1"/>
</dbReference>
<comment type="subunit">
    <text evidence="4 11">Homodimer.</text>
</comment>
<sequence length="365" mass="39643">MTEVEARVARWVRPQVQALEAYQVAEPGKAIKLDAMESPWAWPGALEEAWLERMRSVSVNRYPDPAARRLKPLLREGLGVPEGAELLLGNGSDELIQLIDLAVAGSGRTVMAPGPSFAMYRIIAEYTGAEYVEVPLDAEFGLDLAATREAVSAYNPAVTYLAHPNNPTGNGLDLDAVAELVAQSDGLVVVDEAYAPYADSSFLPRVLEFPNCLVLRTLSKVGLAGLRVGVLIGHPAWIDQLEKCRLPYNLGSLAQASAAFAVEHQEALDRCVAHVLGERARLVEELPAVPGVEQVWPTQTNFLTFRVPQGSADAVHRGLLDRGVLIKRLHGSHPRLEDCLRVTVGRPEENNRFLEALAETLAVAA</sequence>
<dbReference type="eggNOG" id="COG0079">
    <property type="taxonomic scope" value="Bacteria"/>
</dbReference>
<organism evidence="13 14">
    <name type="scientific">Halorhodospira halophila (strain DSM 244 / SL1)</name>
    <name type="common">Ectothiorhodospira halophila (strain DSM 244 / SL1)</name>
    <dbReference type="NCBI Taxonomy" id="349124"/>
    <lineage>
        <taxon>Bacteria</taxon>
        <taxon>Pseudomonadati</taxon>
        <taxon>Pseudomonadota</taxon>
        <taxon>Gammaproteobacteria</taxon>
        <taxon>Chromatiales</taxon>
        <taxon>Ectothiorhodospiraceae</taxon>
        <taxon>Halorhodospira</taxon>
    </lineage>
</organism>
<evidence type="ECO:0000256" key="1">
    <source>
        <dbReference type="ARBA" id="ARBA00001933"/>
    </source>
</evidence>
<dbReference type="HOGENOM" id="CLU_017584_3_1_6"/>
<keyword evidence="8 11" id="KW-0663">Pyridoxal phosphate</keyword>
<reference evidence="13 14" key="2">
    <citation type="journal article" date="2013" name="Stand. Genomic Sci.">
        <title>Complete genome sequence of Halorhodospira halophila SL1.</title>
        <authorList>
            <person name="Challacombe J.F."/>
            <person name="Majid S."/>
            <person name="Deole R."/>
            <person name="Brettin T.S."/>
            <person name="Bruce D."/>
            <person name="Delano S.F."/>
            <person name="Detter J.C."/>
            <person name="Gleasner C.D."/>
            <person name="Han C.S."/>
            <person name="Misra M."/>
            <person name="Reitenga K.G."/>
            <person name="Mikhailova N."/>
            <person name="Woyke T."/>
            <person name="Pitluck S."/>
            <person name="Nolan M."/>
            <person name="Land M.L."/>
            <person name="Saunders E."/>
            <person name="Tapia R."/>
            <person name="Lapidus A."/>
            <person name="Ivanova N."/>
            <person name="Hoff W.D."/>
        </authorList>
    </citation>
    <scope>NUCLEOTIDE SEQUENCE [LARGE SCALE GENOMIC DNA]</scope>
    <source>
        <strain evidence="14">DSM 244 / SL1</strain>
    </source>
</reference>
<evidence type="ECO:0000256" key="2">
    <source>
        <dbReference type="ARBA" id="ARBA00005011"/>
    </source>
</evidence>
<dbReference type="Pfam" id="PF00155">
    <property type="entry name" value="Aminotran_1_2"/>
    <property type="match status" value="1"/>
</dbReference>
<dbReference type="KEGG" id="hha:Hhal_2111"/>
<dbReference type="CDD" id="cd00609">
    <property type="entry name" value="AAT_like"/>
    <property type="match status" value="1"/>
</dbReference>
<dbReference type="Proteomes" id="UP000000647">
    <property type="component" value="Chromosome"/>
</dbReference>
<keyword evidence="7 11" id="KW-0808">Transferase</keyword>
<protein>
    <recommendedName>
        <fullName evidence="11">Histidinol-phosphate aminotransferase</fullName>
        <ecNumber evidence="11">2.6.1.9</ecNumber>
    </recommendedName>
    <alternativeName>
        <fullName evidence="11">Imidazole acetol-phosphate transaminase</fullName>
    </alternativeName>
</protein>
<feature type="domain" description="Aminotransferase class I/classII large" evidence="12">
    <location>
        <begin position="56"/>
        <end position="357"/>
    </location>
</feature>
<evidence type="ECO:0000256" key="9">
    <source>
        <dbReference type="ARBA" id="ARBA00023102"/>
    </source>
</evidence>
<evidence type="ECO:0000256" key="6">
    <source>
        <dbReference type="ARBA" id="ARBA00022605"/>
    </source>
</evidence>
<evidence type="ECO:0000313" key="13">
    <source>
        <dbReference type="EMBL" id="ABM62875.1"/>
    </source>
</evidence>
<dbReference type="RefSeq" id="WP_011814897.1">
    <property type="nucleotide sequence ID" value="NC_008789.1"/>
</dbReference>
<keyword evidence="5 11" id="KW-0032">Aminotransferase</keyword>
<dbReference type="AlphaFoldDB" id="A1WYW3"/>
<dbReference type="GO" id="GO:0004400">
    <property type="term" value="F:histidinol-phosphate transaminase activity"/>
    <property type="evidence" value="ECO:0007669"/>
    <property type="project" value="UniProtKB-UniRule"/>
</dbReference>
<dbReference type="InterPro" id="IPR015424">
    <property type="entry name" value="PyrdxlP-dep_Trfase"/>
</dbReference>
<evidence type="ECO:0000313" key="14">
    <source>
        <dbReference type="Proteomes" id="UP000000647"/>
    </source>
</evidence>
<dbReference type="HAMAP" id="MF_01023">
    <property type="entry name" value="HisC_aminotrans_2"/>
    <property type="match status" value="1"/>
</dbReference>
<gene>
    <name evidence="11" type="primary">hisC</name>
    <name evidence="13" type="ordered locus">Hhal_2111</name>
</gene>
<name>A1WYW3_HALHL</name>
<dbReference type="EC" id="2.6.1.9" evidence="11"/>
<comment type="catalytic activity">
    <reaction evidence="10 11">
        <text>L-histidinol phosphate + 2-oxoglutarate = 3-(imidazol-4-yl)-2-oxopropyl phosphate + L-glutamate</text>
        <dbReference type="Rhea" id="RHEA:23744"/>
        <dbReference type="ChEBI" id="CHEBI:16810"/>
        <dbReference type="ChEBI" id="CHEBI:29985"/>
        <dbReference type="ChEBI" id="CHEBI:57766"/>
        <dbReference type="ChEBI" id="CHEBI:57980"/>
        <dbReference type="EC" id="2.6.1.9"/>
    </reaction>
</comment>
<evidence type="ECO:0000256" key="4">
    <source>
        <dbReference type="ARBA" id="ARBA00011738"/>
    </source>
</evidence>
<dbReference type="STRING" id="349124.Hhal_2111"/>
<keyword evidence="6 11" id="KW-0028">Amino-acid biosynthesis</keyword>
<evidence type="ECO:0000256" key="3">
    <source>
        <dbReference type="ARBA" id="ARBA00007970"/>
    </source>
</evidence>
<dbReference type="NCBIfam" id="TIGR01141">
    <property type="entry name" value="hisC"/>
    <property type="match status" value="1"/>
</dbReference>
<evidence type="ECO:0000256" key="11">
    <source>
        <dbReference type="HAMAP-Rule" id="MF_01023"/>
    </source>
</evidence>
<dbReference type="Gene3D" id="3.40.640.10">
    <property type="entry name" value="Type I PLP-dependent aspartate aminotransferase-like (Major domain)"/>
    <property type="match status" value="1"/>
</dbReference>
<comment type="similarity">
    <text evidence="3 11">Belongs to the class-II pyridoxal-phosphate-dependent aminotransferase family. Histidinol-phosphate aminotransferase subfamily.</text>
</comment>
<evidence type="ECO:0000256" key="5">
    <source>
        <dbReference type="ARBA" id="ARBA00022576"/>
    </source>
</evidence>
<dbReference type="PANTHER" id="PTHR42885">
    <property type="entry name" value="HISTIDINOL-PHOSPHATE AMINOTRANSFERASE-RELATED"/>
    <property type="match status" value="1"/>
</dbReference>
<dbReference type="UniPathway" id="UPA00031">
    <property type="reaction ID" value="UER00012"/>
</dbReference>
<feature type="modified residue" description="N6-(pyridoxal phosphate)lysine" evidence="11">
    <location>
        <position position="220"/>
    </location>
</feature>
<reference evidence="14" key="1">
    <citation type="submission" date="2006-12" db="EMBL/GenBank/DDBJ databases">
        <title>Complete sequence of Halorhodospira halophila SL1.</title>
        <authorList>
            <consortium name="US DOE Joint Genome Institute"/>
            <person name="Copeland A."/>
            <person name="Lucas S."/>
            <person name="Lapidus A."/>
            <person name="Barry K."/>
            <person name="Detter J.C."/>
            <person name="Glavina del Rio T."/>
            <person name="Hammon N."/>
            <person name="Israni S."/>
            <person name="Dalin E."/>
            <person name="Tice H."/>
            <person name="Pitluck S."/>
            <person name="Saunders E."/>
            <person name="Brettin T."/>
            <person name="Bruce D."/>
            <person name="Han C."/>
            <person name="Tapia R."/>
            <person name="Schmutz J."/>
            <person name="Larimer F."/>
            <person name="Land M."/>
            <person name="Hauser L."/>
            <person name="Kyrpides N."/>
            <person name="Mikhailova N."/>
            <person name="Hoff W."/>
            <person name="Richardson P."/>
        </authorList>
    </citation>
    <scope>NUCLEOTIDE SEQUENCE [LARGE SCALE GENOMIC DNA]</scope>
    <source>
        <strain evidence="14">DSM 244 / SL1</strain>
    </source>
</reference>
<accession>A1WYW3</accession>
<evidence type="ECO:0000256" key="7">
    <source>
        <dbReference type="ARBA" id="ARBA00022679"/>
    </source>
</evidence>
<dbReference type="Gene3D" id="3.90.1150.10">
    <property type="entry name" value="Aspartate Aminotransferase, domain 1"/>
    <property type="match status" value="1"/>
</dbReference>
<dbReference type="SUPFAM" id="SSF53383">
    <property type="entry name" value="PLP-dependent transferases"/>
    <property type="match status" value="1"/>
</dbReference>
<comment type="cofactor">
    <cofactor evidence="1 11">
        <name>pyridoxal 5'-phosphate</name>
        <dbReference type="ChEBI" id="CHEBI:597326"/>
    </cofactor>
</comment>
<dbReference type="GO" id="GO:0000105">
    <property type="term" value="P:L-histidine biosynthetic process"/>
    <property type="evidence" value="ECO:0007669"/>
    <property type="project" value="UniProtKB-UniRule"/>
</dbReference>
<dbReference type="InterPro" id="IPR005861">
    <property type="entry name" value="HisP_aminotrans"/>
</dbReference>
<comment type="pathway">
    <text evidence="2 11">Amino-acid biosynthesis; L-histidine biosynthesis; L-histidine from 5-phospho-alpha-D-ribose 1-diphosphate: step 7/9.</text>
</comment>
<dbReference type="InterPro" id="IPR015421">
    <property type="entry name" value="PyrdxlP-dep_Trfase_major"/>
</dbReference>
<dbReference type="GO" id="GO:0030170">
    <property type="term" value="F:pyridoxal phosphate binding"/>
    <property type="evidence" value="ECO:0007669"/>
    <property type="project" value="InterPro"/>
</dbReference>
<dbReference type="InterPro" id="IPR015422">
    <property type="entry name" value="PyrdxlP-dep_Trfase_small"/>
</dbReference>